<dbReference type="EMBL" id="CM056743">
    <property type="protein sequence ID" value="KAJ8672671.1"/>
    <property type="molecule type" value="Genomic_DNA"/>
</dbReference>
<sequence>MGVDSKVEYLIVDTSAFIKNAALQEIGNKIITEPSVVNEITSKRQLRRLVVLPYDLEVKDADPDDIKFVTEFSKKTGDYPSLSATDIKVIALTYRYERERVGVDHLRKEPQVKKEIIDSSVQKPDEPINNLVGFYMPEGDDEDEESSDESDEDDGNMPVTDITKVELNIEKSSESLDPSTKVCEVIHENKLSNPNDSGSDYETAPSEDEEEAENNLDDLNKKFGKLHCNPEDFKLDCSDDLNIDDILKPVKSNLNGEDQAYDANLESEKSDEEKEESENSEQDGDVLEEDDNDGWITPRNITNMRKQMDSGVVKEKPAAVACLTMDYAMQNVLMQIGLNVASLDGKVIKQMRTFILRCYSCFKTTGVVTKIFCPTCGNKTLKKVSVSLDDEGRQKIHINFRKPLTAKGKKFSLPTFQGGKHACNPILFEDQPRPDQRPTKLGRARNDPLNEDYIAGVSPFVMRDVNSRAAMLGIKAGGPVKYWMRRNPNEPRKFKK</sequence>
<protein>
    <submittedName>
        <fullName evidence="1">Uncharacterized protein</fullName>
    </submittedName>
</protein>
<comment type="caution">
    <text evidence="1">The sequence shown here is derived from an EMBL/GenBank/DDBJ whole genome shotgun (WGS) entry which is preliminary data.</text>
</comment>
<accession>A0ACC2NPX4</accession>
<dbReference type="Proteomes" id="UP001239111">
    <property type="component" value="Chromosome 3"/>
</dbReference>
<proteinExistence type="predicted"/>
<organism evidence="1 2">
    <name type="scientific">Eretmocerus hayati</name>
    <dbReference type="NCBI Taxonomy" id="131215"/>
    <lineage>
        <taxon>Eukaryota</taxon>
        <taxon>Metazoa</taxon>
        <taxon>Ecdysozoa</taxon>
        <taxon>Arthropoda</taxon>
        <taxon>Hexapoda</taxon>
        <taxon>Insecta</taxon>
        <taxon>Pterygota</taxon>
        <taxon>Neoptera</taxon>
        <taxon>Endopterygota</taxon>
        <taxon>Hymenoptera</taxon>
        <taxon>Apocrita</taxon>
        <taxon>Proctotrupomorpha</taxon>
        <taxon>Chalcidoidea</taxon>
        <taxon>Aphelinidae</taxon>
        <taxon>Aphelininae</taxon>
        <taxon>Eretmocerus</taxon>
    </lineage>
</organism>
<evidence type="ECO:0000313" key="1">
    <source>
        <dbReference type="EMBL" id="KAJ8672671.1"/>
    </source>
</evidence>
<gene>
    <name evidence="1" type="ORF">QAD02_003931</name>
</gene>
<evidence type="ECO:0000313" key="2">
    <source>
        <dbReference type="Proteomes" id="UP001239111"/>
    </source>
</evidence>
<name>A0ACC2NPX4_9HYME</name>
<reference evidence="1" key="1">
    <citation type="submission" date="2023-04" db="EMBL/GenBank/DDBJ databases">
        <title>A chromosome-level genome assembly of the parasitoid wasp Eretmocerus hayati.</title>
        <authorList>
            <person name="Zhong Y."/>
            <person name="Liu S."/>
            <person name="Liu Y."/>
        </authorList>
    </citation>
    <scope>NUCLEOTIDE SEQUENCE</scope>
    <source>
        <strain evidence="1">ZJU_SS_LIU_2023</strain>
    </source>
</reference>
<keyword evidence="2" id="KW-1185">Reference proteome</keyword>